<dbReference type="SUPFAM" id="SSF81606">
    <property type="entry name" value="PP2C-like"/>
    <property type="match status" value="1"/>
</dbReference>
<dbReference type="RefSeq" id="WP_137220432.1">
    <property type="nucleotide sequence ID" value="NZ_CP077079.1"/>
</dbReference>
<sequence length="223" mass="24473">MILHLSLSRQGTHRAENRDFSGSAHNSGAQLYVITDGASKSGSGELAKAMTQYLLESFTQAAATEVSCLEKALRLTLTLLNRVHSTLCPDFPVAATSYLVLLVFDQTAVTLHAGDCCLGYLESNQPVNWLSSPHCGPNWKGNLSHALIASSPARKKLLNCMSYRRSHEPAFQVIQVLPDTTWILATDGFWAELPAEHQLDAITQRSFEGYSTEDDATFMLLKT</sequence>
<dbReference type="Gene3D" id="3.60.40.10">
    <property type="entry name" value="PPM-type phosphatase domain"/>
    <property type="match status" value="1"/>
</dbReference>
<feature type="region of interest" description="Disordered" evidence="1">
    <location>
        <begin position="1"/>
        <end position="22"/>
    </location>
</feature>
<evidence type="ECO:0000259" key="2">
    <source>
        <dbReference type="Pfam" id="PF13672"/>
    </source>
</evidence>
<evidence type="ECO:0000313" key="3">
    <source>
        <dbReference type="EMBL" id="QXH67648.1"/>
    </source>
</evidence>
<feature type="domain" description="PPM-type phosphatase" evidence="2">
    <location>
        <begin position="17"/>
        <end position="213"/>
    </location>
</feature>
<gene>
    <name evidence="3" type="ORF">KSS96_01530</name>
</gene>
<name>A0ABX8P199_9PSED</name>
<dbReference type="InterPro" id="IPR001932">
    <property type="entry name" value="PPM-type_phosphatase-like_dom"/>
</dbReference>
<evidence type="ECO:0000313" key="4">
    <source>
        <dbReference type="Proteomes" id="UP000886848"/>
    </source>
</evidence>
<reference evidence="3" key="1">
    <citation type="journal article" date="2021" name="Microorganisms">
        <title>The Ever-Expanding Pseudomonas Genus: Description of 43 New Species and Partition of the Pseudomonas putida Group.</title>
        <authorList>
            <person name="Girard L."/>
            <person name="Lood C."/>
            <person name="Hofte M."/>
            <person name="Vandamme P."/>
            <person name="Rokni-Zadeh H."/>
            <person name="van Noort V."/>
            <person name="Lavigne R."/>
            <person name="De Mot R."/>
        </authorList>
    </citation>
    <scope>NUCLEOTIDE SEQUENCE</scope>
    <source>
        <strain evidence="3">SWRI132</strain>
    </source>
</reference>
<dbReference type="Proteomes" id="UP000886848">
    <property type="component" value="Chromosome"/>
</dbReference>
<proteinExistence type="predicted"/>
<dbReference type="Pfam" id="PF13672">
    <property type="entry name" value="PP2C_2"/>
    <property type="match status" value="1"/>
</dbReference>
<keyword evidence="4" id="KW-1185">Reference proteome</keyword>
<accession>A0ABX8P199</accession>
<dbReference type="InterPro" id="IPR036457">
    <property type="entry name" value="PPM-type-like_dom_sf"/>
</dbReference>
<organism evidence="3 4">
    <name type="scientific">Pseudomonas asgharzadehiana</name>
    <dbReference type="NCBI Taxonomy" id="2842349"/>
    <lineage>
        <taxon>Bacteria</taxon>
        <taxon>Pseudomonadati</taxon>
        <taxon>Pseudomonadota</taxon>
        <taxon>Gammaproteobacteria</taxon>
        <taxon>Pseudomonadales</taxon>
        <taxon>Pseudomonadaceae</taxon>
        <taxon>Pseudomonas</taxon>
    </lineage>
</organism>
<dbReference type="EMBL" id="CP077079">
    <property type="protein sequence ID" value="QXH67648.1"/>
    <property type="molecule type" value="Genomic_DNA"/>
</dbReference>
<protein>
    <submittedName>
        <fullName evidence="3">Protein phosphatase 2C domain-containing protein</fullName>
    </submittedName>
</protein>
<evidence type="ECO:0000256" key="1">
    <source>
        <dbReference type="SAM" id="MobiDB-lite"/>
    </source>
</evidence>